<keyword evidence="2" id="KW-0472">Membrane</keyword>
<sequence>MRRQKKKIIGCVAVGITVCVIAGVGIFTWNGDNKKVQDKERETQVVSDEVAEIENLNSKDNVVDTENLFEGEKATWKEKQEIKKEASKQSEASSSSSQSSGQSGQSSKPEKKPSKPTAKPDEQSSNSDEQPSKPNGELSTPDEQPLKPDERPSTPDEQPSNPDEQPSTPDEQPSKPALPQVNEPGWITGIY</sequence>
<evidence type="ECO:0000313" key="3">
    <source>
        <dbReference type="EMBL" id="VYT26402.1"/>
    </source>
</evidence>
<feature type="compositionally biased region" description="Low complexity" evidence="1">
    <location>
        <begin position="89"/>
        <end position="107"/>
    </location>
</feature>
<feature type="compositionally biased region" description="Basic and acidic residues" evidence="1">
    <location>
        <begin position="108"/>
        <end position="122"/>
    </location>
</feature>
<gene>
    <name evidence="3" type="ORF">BHLFYP23_00914</name>
</gene>
<name>A0A6N2VBR8_BLAHA</name>
<evidence type="ECO:0000256" key="1">
    <source>
        <dbReference type="SAM" id="MobiDB-lite"/>
    </source>
</evidence>
<dbReference type="EMBL" id="CACRSY010000015">
    <property type="protein sequence ID" value="VYT26402.1"/>
    <property type="molecule type" value="Genomic_DNA"/>
</dbReference>
<reference evidence="3" key="1">
    <citation type="submission" date="2019-11" db="EMBL/GenBank/DDBJ databases">
        <authorList>
            <person name="Feng L."/>
        </authorList>
    </citation>
    <scope>NUCLEOTIDE SEQUENCE</scope>
    <source>
        <strain evidence="3">BhanseniiLFYP23</strain>
    </source>
</reference>
<feature type="compositionally biased region" description="Basic and acidic residues" evidence="1">
    <location>
        <begin position="144"/>
        <end position="154"/>
    </location>
</feature>
<feature type="transmembrane region" description="Helical" evidence="2">
    <location>
        <begin position="7"/>
        <end position="29"/>
    </location>
</feature>
<accession>A0A6N2VBR8</accession>
<keyword evidence="2" id="KW-1133">Transmembrane helix</keyword>
<evidence type="ECO:0000256" key="2">
    <source>
        <dbReference type="SAM" id="Phobius"/>
    </source>
</evidence>
<feature type="compositionally biased region" description="Basic and acidic residues" evidence="1">
    <location>
        <begin position="70"/>
        <end position="88"/>
    </location>
</feature>
<dbReference type="AlphaFoldDB" id="A0A6N2VBR8"/>
<feature type="compositionally biased region" description="Polar residues" evidence="1">
    <location>
        <begin position="155"/>
        <end position="171"/>
    </location>
</feature>
<organism evidence="3">
    <name type="scientific">Blautia hansenii</name>
    <name type="common">Ruminococcus hansenii</name>
    <dbReference type="NCBI Taxonomy" id="1322"/>
    <lineage>
        <taxon>Bacteria</taxon>
        <taxon>Bacillati</taxon>
        <taxon>Bacillota</taxon>
        <taxon>Clostridia</taxon>
        <taxon>Lachnospirales</taxon>
        <taxon>Lachnospiraceae</taxon>
        <taxon>Blautia</taxon>
    </lineage>
</organism>
<feature type="compositionally biased region" description="Polar residues" evidence="1">
    <location>
        <begin position="123"/>
        <end position="142"/>
    </location>
</feature>
<protein>
    <submittedName>
        <fullName evidence="3">Uncharacterized protein</fullName>
    </submittedName>
</protein>
<feature type="region of interest" description="Disordered" evidence="1">
    <location>
        <begin position="68"/>
        <end position="191"/>
    </location>
</feature>
<keyword evidence="2" id="KW-0812">Transmembrane</keyword>
<proteinExistence type="predicted"/>
<dbReference type="RefSeq" id="WP_156342667.1">
    <property type="nucleotide sequence ID" value="NZ_CACRSY010000015.1"/>
</dbReference>